<reference evidence="1 2" key="1">
    <citation type="submission" date="2019-04" db="EMBL/GenBank/DDBJ databases">
        <title>A novel phosphate-accumulating bacterium identified in bioreactor for phosphate removal from wastewater.</title>
        <authorList>
            <person name="Kotlyarov R.Y."/>
            <person name="Beletsky A.V."/>
            <person name="Kallistova A.Y."/>
            <person name="Dorofeev A.G."/>
            <person name="Nikolaev Y.Y."/>
            <person name="Pimenov N.V."/>
            <person name="Ravin N.V."/>
            <person name="Mardanov A.V."/>
        </authorList>
    </citation>
    <scope>NUCLEOTIDE SEQUENCE [LARGE SCALE GENOMIC DNA]</scope>
    <source>
        <strain evidence="1 2">Bin19</strain>
    </source>
</reference>
<proteinExistence type="predicted"/>
<evidence type="ECO:0000313" key="1">
    <source>
        <dbReference type="EMBL" id="TMQ78114.1"/>
    </source>
</evidence>
<organism evidence="1 2">
    <name type="scientific">Candidatus Accumulibacter phosphatis</name>
    <dbReference type="NCBI Taxonomy" id="327160"/>
    <lineage>
        <taxon>Bacteria</taxon>
        <taxon>Pseudomonadati</taxon>
        <taxon>Pseudomonadota</taxon>
        <taxon>Betaproteobacteria</taxon>
        <taxon>Candidatus Accumulibacter</taxon>
    </lineage>
</organism>
<dbReference type="AlphaFoldDB" id="A0A5S4ERT1"/>
<keyword evidence="2" id="KW-1185">Reference proteome</keyword>
<dbReference type="Proteomes" id="UP000306324">
    <property type="component" value="Unassembled WGS sequence"/>
</dbReference>
<sequence>MRGGKQGVRAMAVVVIGAATGVTRLARPVIRALGAVTVRMIVRVMTQMSALQGTAFVRAKCRHGRGAPLQRQKKHEEDDQKLAHAPILQVLVAGRKRA</sequence>
<comment type="caution">
    <text evidence="1">The sequence shown here is derived from an EMBL/GenBank/DDBJ whole genome shotgun (WGS) entry which is preliminary data.</text>
</comment>
<evidence type="ECO:0000313" key="2">
    <source>
        <dbReference type="Proteomes" id="UP000306324"/>
    </source>
</evidence>
<accession>A0A5S4ERT1</accession>
<dbReference type="EMBL" id="SWAD01000012">
    <property type="protein sequence ID" value="TMQ78114.1"/>
    <property type="molecule type" value="Genomic_DNA"/>
</dbReference>
<name>A0A5S4ERT1_9PROT</name>
<protein>
    <submittedName>
        <fullName evidence="1">Uncharacterized protein</fullName>
    </submittedName>
</protein>
<gene>
    <name evidence="1" type="ORF">ACCUM_2329</name>
</gene>